<comment type="caution">
    <text evidence="1">The sequence shown here is derived from an EMBL/GenBank/DDBJ whole genome shotgun (WGS) entry which is preliminary data.</text>
</comment>
<evidence type="ECO:0000313" key="1">
    <source>
        <dbReference type="EMBL" id="NYF59968.1"/>
    </source>
</evidence>
<keyword evidence="2" id="KW-1185">Reference proteome</keyword>
<proteinExistence type="predicted"/>
<dbReference type="RefSeq" id="WP_179800959.1">
    <property type="nucleotide sequence ID" value="NZ_JACCCQ010000001.1"/>
</dbReference>
<dbReference type="EMBL" id="JACCCQ010000001">
    <property type="protein sequence ID" value="NYF59968.1"/>
    <property type="molecule type" value="Genomic_DNA"/>
</dbReference>
<reference evidence="1 2" key="1">
    <citation type="submission" date="2020-07" db="EMBL/GenBank/DDBJ databases">
        <title>Sequencing the genomes of 1000 actinobacteria strains.</title>
        <authorList>
            <person name="Klenk H.-P."/>
        </authorList>
    </citation>
    <scope>NUCLEOTIDE SEQUENCE [LARGE SCALE GENOMIC DNA]</scope>
    <source>
        <strain evidence="1 2">DSM 43814</strain>
    </source>
</reference>
<organism evidence="1 2">
    <name type="scientific">Micromonospora purpureochromogenes</name>
    <dbReference type="NCBI Taxonomy" id="47872"/>
    <lineage>
        <taxon>Bacteria</taxon>
        <taxon>Bacillati</taxon>
        <taxon>Actinomycetota</taxon>
        <taxon>Actinomycetes</taxon>
        <taxon>Micromonosporales</taxon>
        <taxon>Micromonosporaceae</taxon>
        <taxon>Micromonospora</taxon>
    </lineage>
</organism>
<gene>
    <name evidence="1" type="ORF">HDA35_005799</name>
</gene>
<sequence>MRRVLLPGEHRDGPLRAGLPESGAGRWRDVSEIRDWKIQRVFIYLDPDYAGQDTARYPWLQLGYRPARE</sequence>
<name>A0ABX2RXN2_9ACTN</name>
<dbReference type="Proteomes" id="UP000631553">
    <property type="component" value="Unassembled WGS sequence"/>
</dbReference>
<protein>
    <submittedName>
        <fullName evidence="1">Uncharacterized protein</fullName>
    </submittedName>
</protein>
<evidence type="ECO:0000313" key="2">
    <source>
        <dbReference type="Proteomes" id="UP000631553"/>
    </source>
</evidence>
<accession>A0ABX2RXN2</accession>